<dbReference type="Proteomes" id="UP000321378">
    <property type="component" value="Chromosome"/>
</dbReference>
<evidence type="ECO:0000313" key="4">
    <source>
        <dbReference type="Proteomes" id="UP000321378"/>
    </source>
</evidence>
<dbReference type="PANTHER" id="PTHR11102:SF160">
    <property type="entry name" value="ERAD-ASSOCIATED E3 UBIQUITIN-PROTEIN LIGASE COMPONENT HRD3"/>
    <property type="match status" value="1"/>
</dbReference>
<dbReference type="InterPro" id="IPR050767">
    <property type="entry name" value="Sel1_AlgK"/>
</dbReference>
<sequence length="262" mass="30677">MKYKYLILLMLIFSFSISYGANGDEEFKKGNSYIVVKKYNEAEKYLLEAAKKGNIQAYNALGYLYFVRDEFEKSEYYLLKGLEYTKDEKLKKKVKLDLAYIYIKQNKEKEAEKLLRSIKNNDATVFNTLGILYYNNQNYKKAIEYYKKALDKGNDISISNLVISYSEIEEANDEIRELVNKEYKRGNIYAYGFYGIAKIYDEGAEEGKKICELGIKKGDPNSYLCMSVFYEKKGNKIKSKELFEKYKVEMGKLEDKLGKNEK</sequence>
<dbReference type="PROSITE" id="PS50293">
    <property type="entry name" value="TPR_REGION"/>
    <property type="match status" value="1"/>
</dbReference>
<dbReference type="EMBL" id="AP019840">
    <property type="protein sequence ID" value="BBM52095.1"/>
    <property type="molecule type" value="Genomic_DNA"/>
</dbReference>
<dbReference type="PANTHER" id="PTHR11102">
    <property type="entry name" value="SEL-1-LIKE PROTEIN"/>
    <property type="match status" value="1"/>
</dbReference>
<dbReference type="Gene3D" id="1.25.40.10">
    <property type="entry name" value="Tetratricopeptide repeat domain"/>
    <property type="match status" value="2"/>
</dbReference>
<accession>A0A510KQM0</accession>
<dbReference type="InterPro" id="IPR019734">
    <property type="entry name" value="TPR_rpt"/>
</dbReference>
<evidence type="ECO:0000313" key="3">
    <source>
        <dbReference type="EMBL" id="BBM52095.1"/>
    </source>
</evidence>
<evidence type="ECO:0000256" key="1">
    <source>
        <dbReference type="PROSITE-ProRule" id="PRU00339"/>
    </source>
</evidence>
<feature type="signal peptide" evidence="2">
    <location>
        <begin position="1"/>
        <end position="20"/>
    </location>
</feature>
<keyword evidence="1" id="KW-0802">TPR repeat</keyword>
<evidence type="ECO:0008006" key="5">
    <source>
        <dbReference type="Google" id="ProtNLM"/>
    </source>
</evidence>
<organism evidence="3 4">
    <name type="scientific">Leptotrichia trevisanii</name>
    <dbReference type="NCBI Taxonomy" id="109328"/>
    <lineage>
        <taxon>Bacteria</taxon>
        <taxon>Fusobacteriati</taxon>
        <taxon>Fusobacteriota</taxon>
        <taxon>Fusobacteriia</taxon>
        <taxon>Fusobacteriales</taxon>
        <taxon>Leptotrichiaceae</taxon>
        <taxon>Leptotrichia</taxon>
    </lineage>
</organism>
<dbReference type="SUPFAM" id="SSF81901">
    <property type="entry name" value="HCP-like"/>
    <property type="match status" value="1"/>
</dbReference>
<dbReference type="Pfam" id="PF00515">
    <property type="entry name" value="TPR_1"/>
    <property type="match status" value="1"/>
</dbReference>
<reference evidence="3 4" key="1">
    <citation type="submission" date="2019-07" db="EMBL/GenBank/DDBJ databases">
        <title>Complete Genome Sequence of Leptotrichia trevisanii Strain JMUB3935.</title>
        <authorList>
            <person name="Watanabe S."/>
            <person name="Cui L."/>
        </authorList>
    </citation>
    <scope>NUCLEOTIDE SEQUENCE [LARGE SCALE GENOMIC DNA]</scope>
    <source>
        <strain evidence="3 4">JMUB3935</strain>
    </source>
</reference>
<dbReference type="AlphaFoldDB" id="A0A510KQM0"/>
<evidence type="ECO:0000256" key="2">
    <source>
        <dbReference type="SAM" id="SignalP"/>
    </source>
</evidence>
<dbReference type="InterPro" id="IPR011990">
    <property type="entry name" value="TPR-like_helical_dom_sf"/>
</dbReference>
<dbReference type="SMART" id="SM00028">
    <property type="entry name" value="TPR"/>
    <property type="match status" value="2"/>
</dbReference>
<feature type="repeat" description="TPR" evidence="1">
    <location>
        <begin position="123"/>
        <end position="156"/>
    </location>
</feature>
<feature type="chain" id="PRO_5022016968" description="UDP-N-acetylglucosamine--peptide N-acetylglucosaminyltransferase SPINDLY" evidence="2">
    <location>
        <begin position="21"/>
        <end position="262"/>
    </location>
</feature>
<dbReference type="PROSITE" id="PS50005">
    <property type="entry name" value="TPR"/>
    <property type="match status" value="1"/>
</dbReference>
<proteinExistence type="predicted"/>
<name>A0A510KQM0_9FUSO</name>
<protein>
    <recommendedName>
        <fullName evidence="5">UDP-N-acetylglucosamine--peptide N-acetylglucosaminyltransferase SPINDLY</fullName>
    </recommendedName>
</protein>
<keyword evidence="2" id="KW-0732">Signal</keyword>
<gene>
    <name evidence="3" type="ORF">JMUB3935_1073</name>
</gene>
<dbReference type="RefSeq" id="WP_172619076.1">
    <property type="nucleotide sequence ID" value="NZ_AP019840.1"/>
</dbReference>